<accession>A0ABW3Z8I3</accession>
<comment type="caution">
    <text evidence="3">The sequence shown here is derived from an EMBL/GenBank/DDBJ whole genome shotgun (WGS) entry which is preliminary data.</text>
</comment>
<feature type="chain" id="PRO_5046047300" evidence="1">
    <location>
        <begin position="23"/>
        <end position="203"/>
    </location>
</feature>
<organism evidence="3 4">
    <name type="scientific">Methylopila musalis</name>
    <dbReference type="NCBI Taxonomy" id="1134781"/>
    <lineage>
        <taxon>Bacteria</taxon>
        <taxon>Pseudomonadati</taxon>
        <taxon>Pseudomonadota</taxon>
        <taxon>Alphaproteobacteria</taxon>
        <taxon>Hyphomicrobiales</taxon>
        <taxon>Methylopilaceae</taxon>
        <taxon>Methylopila</taxon>
    </lineage>
</organism>
<proteinExistence type="predicted"/>
<name>A0ABW3Z8I3_9HYPH</name>
<dbReference type="InterPro" id="IPR007372">
    <property type="entry name" value="Lipid/polyisoprenoid-bd_YceI"/>
</dbReference>
<evidence type="ECO:0000313" key="4">
    <source>
        <dbReference type="Proteomes" id="UP001597171"/>
    </source>
</evidence>
<dbReference type="EMBL" id="JBHTMX010000103">
    <property type="protein sequence ID" value="MFD1332603.1"/>
    <property type="molecule type" value="Genomic_DNA"/>
</dbReference>
<dbReference type="Proteomes" id="UP001597171">
    <property type="component" value="Unassembled WGS sequence"/>
</dbReference>
<keyword evidence="1" id="KW-0732">Signal</keyword>
<evidence type="ECO:0000259" key="2">
    <source>
        <dbReference type="SMART" id="SM00867"/>
    </source>
</evidence>
<dbReference type="PANTHER" id="PTHR34406">
    <property type="entry name" value="PROTEIN YCEI"/>
    <property type="match status" value="1"/>
</dbReference>
<dbReference type="SUPFAM" id="SSF101874">
    <property type="entry name" value="YceI-like"/>
    <property type="match status" value="1"/>
</dbReference>
<dbReference type="RefSeq" id="WP_378775815.1">
    <property type="nucleotide sequence ID" value="NZ_JBHTMX010000103.1"/>
</dbReference>
<dbReference type="Gene3D" id="2.40.128.110">
    <property type="entry name" value="Lipid/polyisoprenoid-binding, YceI-like"/>
    <property type="match status" value="1"/>
</dbReference>
<reference evidence="4" key="1">
    <citation type="journal article" date="2019" name="Int. J. Syst. Evol. Microbiol.">
        <title>The Global Catalogue of Microorganisms (GCM) 10K type strain sequencing project: providing services to taxonomists for standard genome sequencing and annotation.</title>
        <authorList>
            <consortium name="The Broad Institute Genomics Platform"/>
            <consortium name="The Broad Institute Genome Sequencing Center for Infectious Disease"/>
            <person name="Wu L."/>
            <person name="Ma J."/>
        </authorList>
    </citation>
    <scope>NUCLEOTIDE SEQUENCE [LARGE SCALE GENOMIC DNA]</scope>
    <source>
        <strain evidence="4">CCUG 61696</strain>
    </source>
</reference>
<dbReference type="PANTHER" id="PTHR34406:SF1">
    <property type="entry name" value="PROTEIN YCEI"/>
    <property type="match status" value="1"/>
</dbReference>
<dbReference type="SMART" id="SM00867">
    <property type="entry name" value="YceI"/>
    <property type="match status" value="1"/>
</dbReference>
<sequence length="203" mass="21102">MKRLSLALAAALLVAAPAASHAADGLPGARDAARVTAGTYKVDPHHTQVVWSVDHMGFTPLYGAFGQPTGSLTFDPKAPSEAKLTVEFPLTGLTVTSEKFGVHLKGDEFFDAAKFPKATFVSTKVEASGETATITGDLTVRGVTKPVTLEASFFGAGQNPMTKAETIGFTATAKVKRSAFGLGAYAPAIADDVDLKIVGAFEK</sequence>
<keyword evidence="4" id="KW-1185">Reference proteome</keyword>
<evidence type="ECO:0000313" key="3">
    <source>
        <dbReference type="EMBL" id="MFD1332603.1"/>
    </source>
</evidence>
<gene>
    <name evidence="3" type="ORF">ACFQ4O_11410</name>
</gene>
<feature type="signal peptide" evidence="1">
    <location>
        <begin position="1"/>
        <end position="22"/>
    </location>
</feature>
<protein>
    <submittedName>
        <fullName evidence="3">YceI family protein</fullName>
    </submittedName>
</protein>
<evidence type="ECO:0000256" key="1">
    <source>
        <dbReference type="SAM" id="SignalP"/>
    </source>
</evidence>
<dbReference type="Pfam" id="PF04264">
    <property type="entry name" value="YceI"/>
    <property type="match status" value="1"/>
</dbReference>
<feature type="domain" description="Lipid/polyisoprenoid-binding YceI-like" evidence="2">
    <location>
        <begin position="39"/>
        <end position="202"/>
    </location>
</feature>
<dbReference type="InterPro" id="IPR036761">
    <property type="entry name" value="TTHA0802/YceI-like_sf"/>
</dbReference>